<dbReference type="GO" id="GO:0043015">
    <property type="term" value="F:gamma-tubulin binding"/>
    <property type="evidence" value="ECO:0007669"/>
    <property type="project" value="InterPro"/>
</dbReference>
<dbReference type="OrthoDB" id="775571at2759"/>
<evidence type="ECO:0000256" key="3">
    <source>
        <dbReference type="ARBA" id="ARBA00022701"/>
    </source>
</evidence>
<evidence type="ECO:0000256" key="2">
    <source>
        <dbReference type="ARBA" id="ARBA00022490"/>
    </source>
</evidence>
<comment type="subcellular location">
    <subcellularLocation>
        <location evidence="5">Cytoplasm</location>
        <location evidence="5">Cytoskeleton</location>
        <location evidence="5">Microtubule organizing center</location>
    </subcellularLocation>
</comment>
<evidence type="ECO:0000256" key="5">
    <source>
        <dbReference type="RuleBase" id="RU363050"/>
    </source>
</evidence>
<feature type="coiled-coil region" evidence="6">
    <location>
        <begin position="106"/>
        <end position="142"/>
    </location>
</feature>
<evidence type="ECO:0000256" key="4">
    <source>
        <dbReference type="ARBA" id="ARBA00023212"/>
    </source>
</evidence>
<dbReference type="Proteomes" id="UP000663891">
    <property type="component" value="Unassembled WGS sequence"/>
</dbReference>
<keyword evidence="3 5" id="KW-0493">Microtubule</keyword>
<evidence type="ECO:0000256" key="7">
    <source>
        <dbReference type="SAM" id="MobiDB-lite"/>
    </source>
</evidence>
<dbReference type="EMBL" id="CAJNON010000534">
    <property type="protein sequence ID" value="CAF1306733.1"/>
    <property type="molecule type" value="Genomic_DNA"/>
</dbReference>
<reference evidence="9" key="1">
    <citation type="submission" date="2021-02" db="EMBL/GenBank/DDBJ databases">
        <authorList>
            <person name="Nowell W R."/>
        </authorList>
    </citation>
    <scope>NUCLEOTIDE SEQUENCE</scope>
</reference>
<protein>
    <recommendedName>
        <fullName evidence="5">Gamma-tubulin complex component</fullName>
    </recommendedName>
</protein>
<accession>A0A815E4U2</accession>
<dbReference type="InterPro" id="IPR042241">
    <property type="entry name" value="GCP_C_sf"/>
</dbReference>
<dbReference type="PANTHER" id="PTHR19302">
    <property type="entry name" value="GAMMA TUBULIN COMPLEX PROTEIN"/>
    <property type="match status" value="1"/>
</dbReference>
<feature type="region of interest" description="Disordered" evidence="7">
    <location>
        <begin position="198"/>
        <end position="224"/>
    </location>
</feature>
<comment type="similarity">
    <text evidence="1 5">Belongs to the TUBGCP family.</text>
</comment>
<sequence length="1044" mass="121837">MVNITRSLMLIKLCDKNHPLCLITTTIKPELKFLYMNLLESTDQNQIYKYQKEMNEKILEYEQAQKQKRLDIEQAKVQERMDMYARQDQQRAERQKIADDEKQRLLKGKQILLDEWQEQIDKKQKQLKDDKLTEQIADAELNKVTSTTTIIGSRLAAPYADLVENVRKEIIAEYDVKMRDANEREEQFRKRVQPNITTDTPKEFQSTESPASSASFHTPAIDTSPTIVPIIDNKPTIPISSPTTIENTEDTETLDLMSTIPKVETQVVHKTIEKTIIRHTATEETTETQYRPVIKLVSSNVLKSTIQNYMIDHNPLDDSQDEEELPEKIYDWDAIIANGPQFKYNDTFNFHIKEKEPQLSNENFAKSWFNYDMSPLRVWLEHSISPLIYVQKQKRLDIEQAKVQERMDMYARQDQQRAERQKIADDEKQRLLKGKQILLDEWQEQIDKKQKQLKNDKLTEQIADAELNKVTSTTTIIGSRLAAPYADLVENVRKEIIAEYDVKMRDANEREEQFRKRVQPNITTDTPKEFQSTESPASSASFHTPAIDTSPTIVPIIDNKPVIPISSPTTIENTEDTETLDLMSIIPKVETQVVHKTIEKTIIRHTATEETTETQYRPVVKLVSSNVLKSTIQNYMIDHNPLDDSQDEEELPEKIYDWDAIIANGPQFKYNDTFNFHIKEKEPQLSNENFAKSWFNYDMSPLRVWLEHSISPLIYVQSQLVNRALLNYFFDELKLLYHLNNLRSYYFLATGRFGVAFCSELSRILLTNDDVQIIYRVNSMRQILYTSLDQAGELNNLTDVLQLTAKMDIPNSISLLDSTLFDYFDLQYNIQWPLNIVISPDMLEKYKIIFRFLLRILIVKQVLNEIWIMLKACKRQNSTLTPLHQYRHQMQHFMTVLSNYITNQVIQIAWNEFLRKIQKAKHINEIAAAHSEYLDKTMLNCLLTPNAAPILNEVNRVLTLIIRFRCQLKTFSWILDATYTDVSDTSIQALRTTFEKYHIAVLSLFKVLSKLVEKGYKTSLGDLLIRLNHNGYYNRIATSSIRQH</sequence>
<evidence type="ECO:0000313" key="10">
    <source>
        <dbReference type="Proteomes" id="UP000663891"/>
    </source>
</evidence>
<dbReference type="GO" id="GO:0007020">
    <property type="term" value="P:microtubule nucleation"/>
    <property type="evidence" value="ECO:0007669"/>
    <property type="project" value="InterPro"/>
</dbReference>
<gene>
    <name evidence="9" type="ORF">VCS650_LOCUS31360</name>
</gene>
<feature type="domain" description="Gamma tubulin complex component C-terminal" evidence="8">
    <location>
        <begin position="735"/>
        <end position="1033"/>
    </location>
</feature>
<name>A0A815E4U2_9BILA</name>
<dbReference type="PANTHER" id="PTHR19302:SF70">
    <property type="entry name" value="GAMMA-TUBULIN COMPLEX COMPONENT 6"/>
    <property type="match status" value="1"/>
</dbReference>
<dbReference type="InterPro" id="IPR007259">
    <property type="entry name" value="GCP"/>
</dbReference>
<dbReference type="AlphaFoldDB" id="A0A815E4U2"/>
<evidence type="ECO:0000313" key="9">
    <source>
        <dbReference type="EMBL" id="CAF1306733.1"/>
    </source>
</evidence>
<organism evidence="9 10">
    <name type="scientific">Adineta steineri</name>
    <dbReference type="NCBI Taxonomy" id="433720"/>
    <lineage>
        <taxon>Eukaryota</taxon>
        <taxon>Metazoa</taxon>
        <taxon>Spiralia</taxon>
        <taxon>Gnathifera</taxon>
        <taxon>Rotifera</taxon>
        <taxon>Eurotatoria</taxon>
        <taxon>Bdelloidea</taxon>
        <taxon>Adinetida</taxon>
        <taxon>Adinetidae</taxon>
        <taxon>Adineta</taxon>
    </lineage>
</organism>
<dbReference type="Gene3D" id="1.20.120.1900">
    <property type="entry name" value="Gamma-tubulin complex, C-terminal domain"/>
    <property type="match status" value="1"/>
</dbReference>
<evidence type="ECO:0000259" key="8">
    <source>
        <dbReference type="Pfam" id="PF04130"/>
    </source>
</evidence>
<dbReference type="GO" id="GO:0000922">
    <property type="term" value="C:spindle pole"/>
    <property type="evidence" value="ECO:0007669"/>
    <property type="project" value="InterPro"/>
</dbReference>
<dbReference type="GO" id="GO:0000930">
    <property type="term" value="C:gamma-tubulin complex"/>
    <property type="evidence" value="ECO:0007669"/>
    <property type="project" value="TreeGrafter"/>
</dbReference>
<comment type="caution">
    <text evidence="9">The sequence shown here is derived from an EMBL/GenBank/DDBJ whole genome shotgun (WGS) entry which is preliminary data.</text>
</comment>
<dbReference type="GO" id="GO:0031122">
    <property type="term" value="P:cytoplasmic microtubule organization"/>
    <property type="evidence" value="ECO:0007669"/>
    <property type="project" value="TreeGrafter"/>
</dbReference>
<evidence type="ECO:0000256" key="1">
    <source>
        <dbReference type="ARBA" id="ARBA00010337"/>
    </source>
</evidence>
<proteinExistence type="inferred from homology"/>
<dbReference type="GO" id="GO:0005874">
    <property type="term" value="C:microtubule"/>
    <property type="evidence" value="ECO:0007669"/>
    <property type="project" value="UniProtKB-KW"/>
</dbReference>
<keyword evidence="6" id="KW-0175">Coiled coil</keyword>
<dbReference type="Pfam" id="PF04130">
    <property type="entry name" value="GCP_C_terminal"/>
    <property type="match status" value="1"/>
</dbReference>
<dbReference type="InterPro" id="IPR040457">
    <property type="entry name" value="GCP_C"/>
</dbReference>
<feature type="coiled-coil region" evidence="6">
    <location>
        <begin position="432"/>
        <end position="468"/>
    </location>
</feature>
<feature type="region of interest" description="Disordered" evidence="7">
    <location>
        <begin position="524"/>
        <end position="546"/>
    </location>
</feature>
<dbReference type="GO" id="GO:0000278">
    <property type="term" value="P:mitotic cell cycle"/>
    <property type="evidence" value="ECO:0007669"/>
    <property type="project" value="TreeGrafter"/>
</dbReference>
<dbReference type="GO" id="GO:0051321">
    <property type="term" value="P:meiotic cell cycle"/>
    <property type="evidence" value="ECO:0007669"/>
    <property type="project" value="TreeGrafter"/>
</dbReference>
<dbReference type="GO" id="GO:0051225">
    <property type="term" value="P:spindle assembly"/>
    <property type="evidence" value="ECO:0007669"/>
    <property type="project" value="TreeGrafter"/>
</dbReference>
<dbReference type="GO" id="GO:0051011">
    <property type="term" value="F:microtubule minus-end binding"/>
    <property type="evidence" value="ECO:0007669"/>
    <property type="project" value="TreeGrafter"/>
</dbReference>
<evidence type="ECO:0000256" key="6">
    <source>
        <dbReference type="SAM" id="Coils"/>
    </source>
</evidence>
<keyword evidence="2 5" id="KW-0963">Cytoplasm</keyword>
<keyword evidence="4 5" id="KW-0206">Cytoskeleton</keyword>